<protein>
    <submittedName>
        <fullName evidence="1">Uncharacterized protein</fullName>
    </submittedName>
</protein>
<name>A0AAI9V8M7_9PEZI</name>
<dbReference type="Proteomes" id="UP001239213">
    <property type="component" value="Unassembled WGS sequence"/>
</dbReference>
<evidence type="ECO:0000313" key="2">
    <source>
        <dbReference type="Proteomes" id="UP001239213"/>
    </source>
</evidence>
<keyword evidence="2" id="KW-1185">Reference proteome</keyword>
<gene>
    <name evidence="1" type="ORF">CCUS01_05693</name>
</gene>
<sequence length="64" mass="7139">MPQEDGVTLLPDLSMTLAWEPSSPLLENVPGTQEDTFCQSTPSTATPYRAFVHFRFGFYILISS</sequence>
<organism evidence="1 2">
    <name type="scientific">Colletotrichum cuscutae</name>
    <dbReference type="NCBI Taxonomy" id="1209917"/>
    <lineage>
        <taxon>Eukaryota</taxon>
        <taxon>Fungi</taxon>
        <taxon>Dikarya</taxon>
        <taxon>Ascomycota</taxon>
        <taxon>Pezizomycotina</taxon>
        <taxon>Sordariomycetes</taxon>
        <taxon>Hypocreomycetidae</taxon>
        <taxon>Glomerellales</taxon>
        <taxon>Glomerellaceae</taxon>
        <taxon>Colletotrichum</taxon>
        <taxon>Colletotrichum acutatum species complex</taxon>
    </lineage>
</organism>
<evidence type="ECO:0000313" key="1">
    <source>
        <dbReference type="EMBL" id="KAK1473086.1"/>
    </source>
</evidence>
<accession>A0AAI9V8M7</accession>
<reference evidence="1" key="1">
    <citation type="submission" date="2016-11" db="EMBL/GenBank/DDBJ databases">
        <title>The genome sequence of Colletotrichum cuscutae.</title>
        <authorList>
            <person name="Baroncelli R."/>
        </authorList>
    </citation>
    <scope>NUCLEOTIDE SEQUENCE</scope>
    <source>
        <strain evidence="1">IMI 304802</strain>
    </source>
</reference>
<comment type="caution">
    <text evidence="1">The sequence shown here is derived from an EMBL/GenBank/DDBJ whole genome shotgun (WGS) entry which is preliminary data.</text>
</comment>
<proteinExistence type="predicted"/>
<dbReference type="AlphaFoldDB" id="A0AAI9V8M7"/>
<dbReference type="EMBL" id="MPDP01000179">
    <property type="protein sequence ID" value="KAK1473086.1"/>
    <property type="molecule type" value="Genomic_DNA"/>
</dbReference>